<keyword evidence="10" id="KW-0862">Zinc</keyword>
<dbReference type="GO" id="GO:0006508">
    <property type="term" value="P:proteolysis"/>
    <property type="evidence" value="ECO:0007669"/>
    <property type="project" value="UniProtKB-UniRule"/>
</dbReference>
<dbReference type="CDD" id="cd09600">
    <property type="entry name" value="M1_APN"/>
    <property type="match status" value="1"/>
</dbReference>
<evidence type="ECO:0000256" key="9">
    <source>
        <dbReference type="ARBA" id="ARBA00022801"/>
    </source>
</evidence>
<protein>
    <recommendedName>
        <fullName evidence="5 13">Aminopeptidase N</fullName>
        <ecNumber evidence="4 13">3.4.11.2</ecNumber>
    </recommendedName>
</protein>
<dbReference type="Gene3D" id="2.60.40.1730">
    <property type="entry name" value="tricorn interacting facor f3 domain"/>
    <property type="match status" value="1"/>
</dbReference>
<keyword evidence="6 18" id="KW-0031">Aminopeptidase</keyword>
<dbReference type="Gene3D" id="3.30.2010.30">
    <property type="match status" value="1"/>
</dbReference>
<evidence type="ECO:0000259" key="15">
    <source>
        <dbReference type="Pfam" id="PF11940"/>
    </source>
</evidence>
<dbReference type="InterPro" id="IPR045357">
    <property type="entry name" value="Aminopeptidase_N-like_N"/>
</dbReference>
<dbReference type="InterPro" id="IPR012779">
    <property type="entry name" value="Peptidase_M1_pepN"/>
</dbReference>
<dbReference type="Pfam" id="PF17432">
    <property type="entry name" value="DUF3458_C"/>
    <property type="match status" value="1"/>
</dbReference>
<comment type="similarity">
    <text evidence="3">Belongs to the peptidase M1 family.</text>
</comment>
<dbReference type="AlphaFoldDB" id="A0A917D8U7"/>
<dbReference type="NCBIfam" id="TIGR02414">
    <property type="entry name" value="pepN_proteo"/>
    <property type="match status" value="1"/>
</dbReference>
<feature type="domain" description="Peptidase M1 alanyl aminopeptidase Ig-like fold" evidence="15">
    <location>
        <begin position="452"/>
        <end position="554"/>
    </location>
</feature>
<keyword evidence="9" id="KW-0378">Hydrolase</keyword>
<dbReference type="SUPFAM" id="SSF63737">
    <property type="entry name" value="Leukotriene A4 hydrolase N-terminal domain"/>
    <property type="match status" value="1"/>
</dbReference>
<dbReference type="FunFam" id="2.60.40.1730:FF:000005">
    <property type="entry name" value="Aminopeptidase N"/>
    <property type="match status" value="1"/>
</dbReference>
<evidence type="ECO:0000259" key="14">
    <source>
        <dbReference type="Pfam" id="PF01433"/>
    </source>
</evidence>
<dbReference type="SUPFAM" id="SSF55486">
    <property type="entry name" value="Metalloproteases ('zincins'), catalytic domain"/>
    <property type="match status" value="1"/>
</dbReference>
<gene>
    <name evidence="18" type="ORF">GCM10011335_14530</name>
</gene>
<dbReference type="PANTHER" id="PTHR46322">
    <property type="entry name" value="PUROMYCIN-SENSITIVE AMINOPEPTIDASE"/>
    <property type="match status" value="1"/>
</dbReference>
<comment type="caution">
    <text evidence="18">The sequence shown here is derived from an EMBL/GenBank/DDBJ whole genome shotgun (WGS) entry which is preliminary data.</text>
</comment>
<dbReference type="Proteomes" id="UP000613160">
    <property type="component" value="Unassembled WGS sequence"/>
</dbReference>
<keyword evidence="8" id="KW-0479">Metal-binding</keyword>
<feature type="domain" description="Aminopeptidase N-like N-terminal" evidence="17">
    <location>
        <begin position="51"/>
        <end position="194"/>
    </location>
</feature>
<reference evidence="18" key="1">
    <citation type="journal article" date="2014" name="Int. J. Syst. Evol. Microbiol.">
        <title>Complete genome sequence of Corynebacterium casei LMG S-19264T (=DSM 44701T), isolated from a smear-ripened cheese.</title>
        <authorList>
            <consortium name="US DOE Joint Genome Institute (JGI-PGF)"/>
            <person name="Walter F."/>
            <person name="Albersmeier A."/>
            <person name="Kalinowski J."/>
            <person name="Ruckert C."/>
        </authorList>
    </citation>
    <scope>NUCLEOTIDE SEQUENCE</scope>
    <source>
        <strain evidence="18">CGMCC 1.15493</strain>
    </source>
</reference>
<dbReference type="Pfam" id="PF11940">
    <property type="entry name" value="DUF3458"/>
    <property type="match status" value="1"/>
</dbReference>
<evidence type="ECO:0000256" key="1">
    <source>
        <dbReference type="ARBA" id="ARBA00000098"/>
    </source>
</evidence>
<dbReference type="Gene3D" id="1.10.390.10">
    <property type="entry name" value="Neutral Protease Domain 2"/>
    <property type="match status" value="1"/>
</dbReference>
<sequence length="882" mass="96811">MLRPDQDQVIRLTDYRPTDFQLATVDMRVQLFAEHADVLTVLQLERRAGAPATADLVLDGDELALVSLALDGTPVDPSQYDATPQGLTIRGLPESGSFTLAIETRLQPQLNTQLMGLYRSGGVWCTQCEAEGFRRITYFLDRPDVLATYRVRVEADKAEAPVLLSNGNPAEHGLLDGGRHFAVWDDPFPKPSYLFALVAGDLDRLGDHFTTMSGRRVALDIYTEKGRAHEALYAMDALKRSMVWDEQRFGREYDLDVFSIVAISDFNMGAMENKGLNVFNHKYVLLDSETATDGDYAGVETVIAHEYFHNWTGNRITCRDWFQLCLKEGLTVYRDQEFSADERSAAVKRIASVRGLTAHQFPEDQGPLQHPVRPSEYREISNFYTATIYDKGAELVRMIATIVGQAGFRAGMDLYFARHDGDAATIEDFLACFVEATGADLTQFALWYSQAGTPVLKVEERFDADRGELTLTLGQHLAQGPAGTGTLPMHIPVRFGLVGANGQDLVPAPRDGAPVEGDVIHLRDAETTIVFEGLGERPYLSILRDFSAAVALRTSQRERDRLALARLDGNPFNRWRALSDLVGEALQAATIDARGGNPVRLNPAIAEALIATALDETLEPALRAQALSLPSEADIARLLGENVDPDAIHIARDAVVTAIGRQGEKRFAPLFAGLARQGAFSPDADSAGRRALASVLLDFLLAASGTPDRAVQQFRTADNMTEQFAALTMLCHRFPEDDATRDALAAFYSRFETNALVIDKWFSLQATVPSPSALATVRALTAHPAFRLANPNRARALIGAFAAGNQIGFNRADGAGYAFVAEMIQALDELNPQVAARIATAFRSWRCFDSGRREKARAALAQLSEMKGLSTDVKDIVERSLR</sequence>
<dbReference type="FunFam" id="3.30.2010.30:FF:000002">
    <property type="entry name" value="Putative aminopeptidase N"/>
    <property type="match status" value="1"/>
</dbReference>
<dbReference type="InterPro" id="IPR038438">
    <property type="entry name" value="PepN_Ig-like_sf"/>
</dbReference>
<dbReference type="InterPro" id="IPR042097">
    <property type="entry name" value="Aminopeptidase_N-like_N_sf"/>
</dbReference>
<keyword evidence="7" id="KW-0645">Protease</keyword>
<dbReference type="InterPro" id="IPR035414">
    <property type="entry name" value="Peptidase_M1_pepN_Ig-like"/>
</dbReference>
<reference evidence="18" key="2">
    <citation type="submission" date="2020-09" db="EMBL/GenBank/DDBJ databases">
        <authorList>
            <person name="Sun Q."/>
            <person name="Zhou Y."/>
        </authorList>
    </citation>
    <scope>NUCLEOTIDE SEQUENCE</scope>
    <source>
        <strain evidence="18">CGMCC 1.15493</strain>
    </source>
</reference>
<comment type="cofactor">
    <cofactor evidence="2">
        <name>Zn(2+)</name>
        <dbReference type="ChEBI" id="CHEBI:29105"/>
    </cofactor>
</comment>
<evidence type="ECO:0000256" key="3">
    <source>
        <dbReference type="ARBA" id="ARBA00010136"/>
    </source>
</evidence>
<accession>A0A917D8U7</accession>
<dbReference type="PANTHER" id="PTHR46322:SF1">
    <property type="entry name" value="PUROMYCIN-SENSITIVE AMINOPEPTIDASE"/>
    <property type="match status" value="1"/>
</dbReference>
<dbReference type="RefSeq" id="WP_188849928.1">
    <property type="nucleotide sequence ID" value="NZ_BMJJ01000003.1"/>
</dbReference>
<evidence type="ECO:0000256" key="7">
    <source>
        <dbReference type="ARBA" id="ARBA00022670"/>
    </source>
</evidence>
<keyword evidence="19" id="KW-1185">Reference proteome</keyword>
<keyword evidence="11" id="KW-0482">Metalloprotease</keyword>
<evidence type="ECO:0000313" key="18">
    <source>
        <dbReference type="EMBL" id="GGD12790.1"/>
    </source>
</evidence>
<dbReference type="Gene3D" id="2.60.40.1840">
    <property type="match status" value="1"/>
</dbReference>
<feature type="domain" description="Peptidase M1 membrane alanine aminopeptidase" evidence="14">
    <location>
        <begin position="233"/>
        <end position="444"/>
    </location>
</feature>
<evidence type="ECO:0000256" key="11">
    <source>
        <dbReference type="ARBA" id="ARBA00023049"/>
    </source>
</evidence>
<dbReference type="Pfam" id="PF17900">
    <property type="entry name" value="Peptidase_M1_N"/>
    <property type="match status" value="1"/>
</dbReference>
<evidence type="ECO:0000259" key="17">
    <source>
        <dbReference type="Pfam" id="PF17900"/>
    </source>
</evidence>
<evidence type="ECO:0000256" key="5">
    <source>
        <dbReference type="ARBA" id="ARBA00015611"/>
    </source>
</evidence>
<dbReference type="Pfam" id="PF01433">
    <property type="entry name" value="Peptidase_M1"/>
    <property type="match status" value="1"/>
</dbReference>
<evidence type="ECO:0000256" key="8">
    <source>
        <dbReference type="ARBA" id="ARBA00022723"/>
    </source>
</evidence>
<dbReference type="InterPro" id="IPR024601">
    <property type="entry name" value="Peptidase_M1_pepN_C"/>
</dbReference>
<dbReference type="InterPro" id="IPR027268">
    <property type="entry name" value="Peptidase_M4/M1_CTD_sf"/>
</dbReference>
<feature type="domain" description="Peptidase M1 alanyl aminopeptidase C-terminal" evidence="16">
    <location>
        <begin position="559"/>
        <end position="881"/>
    </location>
</feature>
<dbReference type="GO" id="GO:0016285">
    <property type="term" value="F:alanyl aminopeptidase activity"/>
    <property type="evidence" value="ECO:0007669"/>
    <property type="project" value="UniProtKB-EC"/>
</dbReference>
<dbReference type="InterPro" id="IPR001930">
    <property type="entry name" value="Peptidase_M1"/>
</dbReference>
<dbReference type="InterPro" id="IPR037144">
    <property type="entry name" value="Peptidase_M1_pepN_C_sf"/>
</dbReference>
<dbReference type="InterPro" id="IPR014782">
    <property type="entry name" value="Peptidase_M1_dom"/>
</dbReference>
<evidence type="ECO:0000256" key="10">
    <source>
        <dbReference type="ARBA" id="ARBA00022833"/>
    </source>
</evidence>
<dbReference type="Gene3D" id="1.25.50.10">
    <property type="entry name" value="Peptidase M1, alanyl aminopeptidase, C-terminal domain"/>
    <property type="match status" value="1"/>
</dbReference>
<evidence type="ECO:0000256" key="6">
    <source>
        <dbReference type="ARBA" id="ARBA00022438"/>
    </source>
</evidence>
<dbReference type="EMBL" id="BMJJ01000003">
    <property type="protein sequence ID" value="GGD12790.1"/>
    <property type="molecule type" value="Genomic_DNA"/>
</dbReference>
<dbReference type="GO" id="GO:0008270">
    <property type="term" value="F:zinc ion binding"/>
    <property type="evidence" value="ECO:0007669"/>
    <property type="project" value="InterPro"/>
</dbReference>
<proteinExistence type="inferred from homology"/>
<evidence type="ECO:0000256" key="4">
    <source>
        <dbReference type="ARBA" id="ARBA00012564"/>
    </source>
</evidence>
<evidence type="ECO:0000313" key="19">
    <source>
        <dbReference type="Proteomes" id="UP000613160"/>
    </source>
</evidence>
<organism evidence="18 19">
    <name type="scientific">Aureimonas glaciei</name>
    <dbReference type="NCBI Taxonomy" id="1776957"/>
    <lineage>
        <taxon>Bacteria</taxon>
        <taxon>Pseudomonadati</taxon>
        <taxon>Pseudomonadota</taxon>
        <taxon>Alphaproteobacteria</taxon>
        <taxon>Hyphomicrobiales</taxon>
        <taxon>Aurantimonadaceae</taxon>
        <taxon>Aureimonas</taxon>
    </lineage>
</organism>
<evidence type="ECO:0000256" key="13">
    <source>
        <dbReference type="NCBIfam" id="TIGR02414"/>
    </source>
</evidence>
<evidence type="ECO:0000256" key="2">
    <source>
        <dbReference type="ARBA" id="ARBA00001947"/>
    </source>
</evidence>
<dbReference type="EC" id="3.4.11.2" evidence="4 13"/>
<comment type="function">
    <text evidence="12">Aminopeptidase N is involved in the degradation of intracellular peptides generated by protein breakdown during normal growth as well as in response to nutrient starvation.</text>
</comment>
<comment type="catalytic activity">
    <reaction evidence="1">
        <text>Release of an N-terminal amino acid, Xaa-|-Yaa- from a peptide, amide or arylamide. Xaa is preferably Ala, but may be most amino acids including Pro (slow action). When a terminal hydrophobic residue is followed by a prolyl residue, the two may be released as an intact Xaa-Pro dipeptide.</text>
        <dbReference type="EC" id="3.4.11.2"/>
    </reaction>
</comment>
<evidence type="ECO:0000256" key="12">
    <source>
        <dbReference type="ARBA" id="ARBA00059739"/>
    </source>
</evidence>
<dbReference type="GO" id="GO:0008237">
    <property type="term" value="F:metallopeptidase activity"/>
    <property type="evidence" value="ECO:0007669"/>
    <property type="project" value="UniProtKB-UniRule"/>
</dbReference>
<name>A0A917D8U7_9HYPH</name>
<dbReference type="PRINTS" id="PR00756">
    <property type="entry name" value="ALADIPTASE"/>
</dbReference>
<evidence type="ECO:0000259" key="16">
    <source>
        <dbReference type="Pfam" id="PF17432"/>
    </source>
</evidence>